<dbReference type="GO" id="GO:0005886">
    <property type="term" value="C:plasma membrane"/>
    <property type="evidence" value="ECO:0007669"/>
    <property type="project" value="UniProtKB-SubCell"/>
</dbReference>
<protein>
    <recommendedName>
        <fullName evidence="4">Flagellar motor switch protein FliG</fullName>
    </recommendedName>
</protein>
<evidence type="ECO:0000259" key="12">
    <source>
        <dbReference type="Pfam" id="PF01706"/>
    </source>
</evidence>
<feature type="domain" description="Flagellar motor switch protein FliG N-terminal" evidence="13">
    <location>
        <begin position="30"/>
        <end position="102"/>
    </location>
</feature>
<name>E0TGK6_PARBH</name>
<dbReference type="HOGENOM" id="CLU_760247_0_0_5"/>
<dbReference type="SUPFAM" id="SSF48029">
    <property type="entry name" value="FliG"/>
    <property type="match status" value="1"/>
</dbReference>
<dbReference type="PRINTS" id="PR00954">
    <property type="entry name" value="FLGMOTORFLIG"/>
</dbReference>
<evidence type="ECO:0000256" key="8">
    <source>
        <dbReference type="ARBA" id="ARBA00023136"/>
    </source>
</evidence>
<dbReference type="InterPro" id="IPR011002">
    <property type="entry name" value="FliG_a-hlx"/>
</dbReference>
<evidence type="ECO:0000256" key="5">
    <source>
        <dbReference type="ARBA" id="ARBA00022475"/>
    </source>
</evidence>
<evidence type="ECO:0000256" key="1">
    <source>
        <dbReference type="ARBA" id="ARBA00004117"/>
    </source>
</evidence>
<comment type="subcellular location">
    <subcellularLocation>
        <location evidence="1">Bacterial flagellum basal body</location>
    </subcellularLocation>
    <subcellularLocation>
        <location evidence="2">Cell membrane</location>
        <topology evidence="2">Peripheral membrane protein</topology>
        <orientation evidence="2">Cytoplasmic side</orientation>
    </subcellularLocation>
</comment>
<evidence type="ECO:0000313" key="15">
    <source>
        <dbReference type="Proteomes" id="UP000001302"/>
    </source>
</evidence>
<dbReference type="STRING" id="314260.PB2503_07849"/>
<evidence type="ECO:0000256" key="4">
    <source>
        <dbReference type="ARBA" id="ARBA00021870"/>
    </source>
</evidence>
<dbReference type="Pfam" id="PF14842">
    <property type="entry name" value="FliG_N"/>
    <property type="match status" value="1"/>
</dbReference>
<evidence type="ECO:0000256" key="2">
    <source>
        <dbReference type="ARBA" id="ARBA00004413"/>
    </source>
</evidence>
<evidence type="ECO:0000313" key="14">
    <source>
        <dbReference type="EMBL" id="ADM09625.1"/>
    </source>
</evidence>
<evidence type="ECO:0000256" key="10">
    <source>
        <dbReference type="ARBA" id="ARBA00025598"/>
    </source>
</evidence>
<accession>E0TGK6</accession>
<dbReference type="InterPro" id="IPR028263">
    <property type="entry name" value="FliG_N"/>
</dbReference>
<dbReference type="GO" id="GO:0071973">
    <property type="term" value="P:bacterial-type flagellum-dependent cell motility"/>
    <property type="evidence" value="ECO:0007669"/>
    <property type="project" value="InterPro"/>
</dbReference>
<reference evidence="14 15" key="2">
    <citation type="journal article" date="2011" name="J. Bacteriol.">
        <title>Complete genome sequence of strain HTCC2503T of Parvularcula bermudensis, the type species of the order "Parvularculales" in the class Alphaproteobacteria.</title>
        <authorList>
            <person name="Oh H.M."/>
            <person name="Kang I."/>
            <person name="Vergin K.L."/>
            <person name="Kang D."/>
            <person name="Rhee K.H."/>
            <person name="Giovannoni S.J."/>
            <person name="Cho J.C."/>
        </authorList>
    </citation>
    <scope>NUCLEOTIDE SEQUENCE [LARGE SCALE GENOMIC DNA]</scope>
    <source>
        <strain evidence="15">ATCC BAA-594 / HTCC2503 / KCTC 12087</strain>
    </source>
</reference>
<keyword evidence="14" id="KW-0966">Cell projection</keyword>
<keyword evidence="8" id="KW-0472">Membrane</keyword>
<sequence>MPAAISGQGTDQQVVPSPPNKPRLDRRPGEKAAAVLALLSETTLQSLHGKLSDARRDQLVESLSGLRAVSPSEQKLLVREFAQRLKEEKVSVRGGTSLASKLGTRLFVEDEPDFDPIEMEPEEEINPIGEGVWGEVSKLPIDVLADFLNSRPPAVVGIVLASLSADRSSELANALTIDLVKASLKHIGMTGKPSALAVEAVEALMQRDLLDTLGDTGEKDNKNAIRVADILNRVPSRYRDTILEAIRRDLDPEEVTPIASRVLNFTALEDRAPRQVVPLLFREIELPVLLTAMKYSESQSKPMTDYLLGNISQRLADQYREQLAKMPAPAEDQGEKAQSDVVCRVMEMVEDGRIELAPTDATEA</sequence>
<dbReference type="Pfam" id="PF01706">
    <property type="entry name" value="FliG_C"/>
    <property type="match status" value="1"/>
</dbReference>
<keyword evidence="14" id="KW-0282">Flagellum</keyword>
<proteinExistence type="inferred from homology"/>
<keyword evidence="6" id="KW-0145">Chemotaxis</keyword>
<evidence type="ECO:0000256" key="7">
    <source>
        <dbReference type="ARBA" id="ARBA00022779"/>
    </source>
</evidence>
<comment type="similarity">
    <text evidence="3">Belongs to the FliG family.</text>
</comment>
<dbReference type="InterPro" id="IPR023087">
    <property type="entry name" value="Flg_Motor_Flig_C"/>
</dbReference>
<dbReference type="PANTHER" id="PTHR30534">
    <property type="entry name" value="FLAGELLAR MOTOR SWITCH PROTEIN FLIG"/>
    <property type="match status" value="1"/>
</dbReference>
<dbReference type="Gene3D" id="1.10.220.30">
    <property type="match status" value="3"/>
</dbReference>
<evidence type="ECO:0000259" key="13">
    <source>
        <dbReference type="Pfam" id="PF14842"/>
    </source>
</evidence>
<comment type="function">
    <text evidence="10">FliG is one of three proteins (FliG, FliN, FliM) that forms the rotor-mounted switch complex (C ring), located at the base of the basal body. This complex interacts with the CheY and CheZ chemotaxis proteins, in addition to contacting components of the motor that determine the direction of flagellar rotation.</text>
</comment>
<reference evidence="15" key="1">
    <citation type="submission" date="2010-08" db="EMBL/GenBank/DDBJ databases">
        <title>Genome sequence of Parvularcula bermudensis HTCC2503.</title>
        <authorList>
            <person name="Kang D.-M."/>
            <person name="Oh H.-M."/>
            <person name="Cho J.-C."/>
        </authorList>
    </citation>
    <scope>NUCLEOTIDE SEQUENCE [LARGE SCALE GENOMIC DNA]</scope>
    <source>
        <strain evidence="15">ATCC BAA-594 / HTCC2503 / KCTC 12087</strain>
    </source>
</reference>
<evidence type="ECO:0000256" key="9">
    <source>
        <dbReference type="ARBA" id="ARBA00023143"/>
    </source>
</evidence>
<dbReference type="GO" id="GO:0003774">
    <property type="term" value="F:cytoskeletal motor activity"/>
    <property type="evidence" value="ECO:0007669"/>
    <property type="project" value="InterPro"/>
</dbReference>
<dbReference type="EMBL" id="CP002156">
    <property type="protein sequence ID" value="ADM09625.1"/>
    <property type="molecule type" value="Genomic_DNA"/>
</dbReference>
<dbReference type="PANTHER" id="PTHR30534:SF0">
    <property type="entry name" value="FLAGELLAR MOTOR SWITCH PROTEIN FLIG"/>
    <property type="match status" value="1"/>
</dbReference>
<keyword evidence="14" id="KW-0969">Cilium</keyword>
<keyword evidence="9" id="KW-0975">Bacterial flagellum</keyword>
<dbReference type="eggNOG" id="COG1536">
    <property type="taxonomic scope" value="Bacteria"/>
</dbReference>
<dbReference type="InterPro" id="IPR000090">
    <property type="entry name" value="Flg_Motor_Flig"/>
</dbReference>
<dbReference type="GO" id="GO:0006935">
    <property type="term" value="P:chemotaxis"/>
    <property type="evidence" value="ECO:0007669"/>
    <property type="project" value="UniProtKB-KW"/>
</dbReference>
<dbReference type="Proteomes" id="UP000001302">
    <property type="component" value="Chromosome"/>
</dbReference>
<keyword evidence="15" id="KW-1185">Reference proteome</keyword>
<evidence type="ECO:0000256" key="3">
    <source>
        <dbReference type="ARBA" id="ARBA00010299"/>
    </source>
</evidence>
<gene>
    <name evidence="14" type="ordered locus">PB2503_07849</name>
</gene>
<feature type="domain" description="Flagellar motor switch protein FliG C-terminal" evidence="12">
    <location>
        <begin position="249"/>
        <end position="356"/>
    </location>
</feature>
<keyword evidence="7" id="KW-0283">Flagellar rotation</keyword>
<evidence type="ECO:0000256" key="6">
    <source>
        <dbReference type="ARBA" id="ARBA00022500"/>
    </source>
</evidence>
<dbReference type="AlphaFoldDB" id="E0TGK6"/>
<dbReference type="GO" id="GO:0009425">
    <property type="term" value="C:bacterial-type flagellum basal body"/>
    <property type="evidence" value="ECO:0007669"/>
    <property type="project" value="UniProtKB-SubCell"/>
</dbReference>
<dbReference type="KEGG" id="pbr:PB2503_07849"/>
<evidence type="ECO:0000256" key="11">
    <source>
        <dbReference type="SAM" id="MobiDB-lite"/>
    </source>
</evidence>
<keyword evidence="5" id="KW-1003">Cell membrane</keyword>
<feature type="region of interest" description="Disordered" evidence="11">
    <location>
        <begin position="1"/>
        <end position="30"/>
    </location>
</feature>
<organism evidence="14 15">
    <name type="scientific">Parvularcula bermudensis (strain ATCC BAA-594 / HTCC2503 / KCTC 12087)</name>
    <dbReference type="NCBI Taxonomy" id="314260"/>
    <lineage>
        <taxon>Bacteria</taxon>
        <taxon>Pseudomonadati</taxon>
        <taxon>Pseudomonadota</taxon>
        <taxon>Alphaproteobacteria</taxon>
        <taxon>Parvularculales</taxon>
        <taxon>Parvularculaceae</taxon>
        <taxon>Parvularcula</taxon>
    </lineage>
</organism>